<organism evidence="1 2">
    <name type="scientific">Dactylosporangium maewongense</name>
    <dbReference type="NCBI Taxonomy" id="634393"/>
    <lineage>
        <taxon>Bacteria</taxon>
        <taxon>Bacillati</taxon>
        <taxon>Actinomycetota</taxon>
        <taxon>Actinomycetes</taxon>
        <taxon>Micromonosporales</taxon>
        <taxon>Micromonosporaceae</taxon>
        <taxon>Dactylosporangium</taxon>
    </lineage>
</organism>
<protein>
    <submittedName>
        <fullName evidence="1">Uncharacterized protein</fullName>
    </submittedName>
</protein>
<reference evidence="2" key="1">
    <citation type="journal article" date="2019" name="Int. J. Syst. Evol. Microbiol.">
        <title>The Global Catalogue of Microorganisms (GCM) 10K type strain sequencing project: providing services to taxonomists for standard genome sequencing and annotation.</title>
        <authorList>
            <consortium name="The Broad Institute Genomics Platform"/>
            <consortium name="The Broad Institute Genome Sequencing Center for Infectious Disease"/>
            <person name="Wu L."/>
            <person name="Ma J."/>
        </authorList>
    </citation>
    <scope>NUCLEOTIDE SEQUENCE [LARGE SCALE GENOMIC DNA]</scope>
    <source>
        <strain evidence="2">JCM 15933</strain>
    </source>
</reference>
<sequence>MDRWRSVQSYLRRHAVQHDVDAGLLDDLLSDGGLLVNADPANATAVLQAGTFHTPDLRRTGRPVMRRWVRAVNFLRTVCPPGRSYGHRAAPTRGPYRRRTR</sequence>
<keyword evidence="2" id="KW-1185">Reference proteome</keyword>
<name>A0ABP4N322_9ACTN</name>
<proteinExistence type="predicted"/>
<dbReference type="Proteomes" id="UP001501470">
    <property type="component" value="Unassembled WGS sequence"/>
</dbReference>
<dbReference type="EMBL" id="BAAAQD010000023">
    <property type="protein sequence ID" value="GAA1553738.1"/>
    <property type="molecule type" value="Genomic_DNA"/>
</dbReference>
<evidence type="ECO:0000313" key="2">
    <source>
        <dbReference type="Proteomes" id="UP001501470"/>
    </source>
</evidence>
<gene>
    <name evidence="1" type="ORF">GCM10009827_088130</name>
</gene>
<evidence type="ECO:0000313" key="1">
    <source>
        <dbReference type="EMBL" id="GAA1553738.1"/>
    </source>
</evidence>
<comment type="caution">
    <text evidence="1">The sequence shown here is derived from an EMBL/GenBank/DDBJ whole genome shotgun (WGS) entry which is preliminary data.</text>
</comment>
<accession>A0ABP4N322</accession>